<gene>
    <name evidence="2" type="ORF">CCMP2556_LOCUS44810</name>
    <name evidence="3" type="ORF">CCMP2556_LOCUS44836</name>
</gene>
<evidence type="ECO:0000313" key="3">
    <source>
        <dbReference type="EMBL" id="CAK9093947.1"/>
    </source>
</evidence>
<dbReference type="InterPro" id="IPR005135">
    <property type="entry name" value="Endo/exonuclease/phosphatase"/>
</dbReference>
<dbReference type="SUPFAM" id="SSF56219">
    <property type="entry name" value="DNase I-like"/>
    <property type="match status" value="1"/>
</dbReference>
<dbReference type="Gene3D" id="3.60.10.10">
    <property type="entry name" value="Endonuclease/exonuclease/phosphatase"/>
    <property type="match status" value="1"/>
</dbReference>
<dbReference type="InterPro" id="IPR036691">
    <property type="entry name" value="Endo/exonu/phosph_ase_sf"/>
</dbReference>
<organism evidence="3 4">
    <name type="scientific">Durusdinium trenchii</name>
    <dbReference type="NCBI Taxonomy" id="1381693"/>
    <lineage>
        <taxon>Eukaryota</taxon>
        <taxon>Sar</taxon>
        <taxon>Alveolata</taxon>
        <taxon>Dinophyceae</taxon>
        <taxon>Suessiales</taxon>
        <taxon>Symbiodiniaceae</taxon>
        <taxon>Durusdinium</taxon>
    </lineage>
</organism>
<feature type="domain" description="Apple" evidence="1">
    <location>
        <begin position="14"/>
        <end position="89"/>
    </location>
</feature>
<reference evidence="3 4" key="1">
    <citation type="submission" date="2024-02" db="EMBL/GenBank/DDBJ databases">
        <authorList>
            <person name="Chen Y."/>
            <person name="Shah S."/>
            <person name="Dougan E. K."/>
            <person name="Thang M."/>
            <person name="Chan C."/>
        </authorList>
    </citation>
    <scope>NUCLEOTIDE SEQUENCE [LARGE SCALE GENOMIC DNA]</scope>
</reference>
<protein>
    <recommendedName>
        <fullName evidence="1">Apple domain-containing protein</fullName>
    </recommendedName>
</protein>
<name>A0ABP0R065_9DINO</name>
<dbReference type="Pfam" id="PF03372">
    <property type="entry name" value="Exo_endo_phos"/>
    <property type="match status" value="1"/>
</dbReference>
<dbReference type="PROSITE" id="PS50948">
    <property type="entry name" value="PAN"/>
    <property type="match status" value="1"/>
</dbReference>
<evidence type="ECO:0000313" key="4">
    <source>
        <dbReference type="Proteomes" id="UP001642484"/>
    </source>
</evidence>
<comment type="caution">
    <text evidence="3">The sequence shown here is derived from an EMBL/GenBank/DDBJ whole genome shotgun (WGS) entry which is preliminary data.</text>
</comment>
<evidence type="ECO:0000313" key="2">
    <source>
        <dbReference type="EMBL" id="CAK9093877.1"/>
    </source>
</evidence>
<dbReference type="EMBL" id="CAXAMN010025262">
    <property type="protein sequence ID" value="CAK9093877.1"/>
    <property type="molecule type" value="Genomic_DNA"/>
</dbReference>
<evidence type="ECO:0000259" key="1">
    <source>
        <dbReference type="PROSITE" id="PS50948"/>
    </source>
</evidence>
<sequence length="322" mass="35504">MTTTTSSALKGELCYASLDGVARDEGRGLGHLESTYLIECERACDATEGCRSFARCPRWGKCFFKDRSFTGSESTRTNGECATFYQIDCSLTTTTTTTTRVGGGNVVKVVSYNLYWWNAFGQNSWKSDGIIDNIKDTLTPDAIGLQECDSPSSISSRTGVLDRASVFKGAQGVMVKPGLFTTSNSGSRDLDATGKWGPRYVTWVKLTDESTGHVFWHFNTHWCVHSEGDRICNEDVRYRGAQNMLKAIQENAKDAPVVITGDFNAGMGEKGIRHFLDNGFKLAVDSWVDAIFYSKHWDLLTTGVGEMAGSDHRPVWAELSLK</sequence>
<keyword evidence="4" id="KW-1185">Reference proteome</keyword>
<accession>A0ABP0R065</accession>
<dbReference type="InterPro" id="IPR003609">
    <property type="entry name" value="Pan_app"/>
</dbReference>
<proteinExistence type="predicted"/>
<dbReference type="Proteomes" id="UP001642484">
    <property type="component" value="Unassembled WGS sequence"/>
</dbReference>
<dbReference type="EMBL" id="CAXAMN010025273">
    <property type="protein sequence ID" value="CAK9093947.1"/>
    <property type="molecule type" value="Genomic_DNA"/>
</dbReference>